<dbReference type="Proteomes" id="UP001598130">
    <property type="component" value="Unassembled WGS sequence"/>
</dbReference>
<keyword evidence="1" id="KW-0812">Transmembrane</keyword>
<evidence type="ECO:0008006" key="4">
    <source>
        <dbReference type="Google" id="ProtNLM"/>
    </source>
</evidence>
<keyword evidence="3" id="KW-1185">Reference proteome</keyword>
<keyword evidence="1" id="KW-0472">Membrane</keyword>
<feature type="transmembrane region" description="Helical" evidence="1">
    <location>
        <begin position="77"/>
        <end position="97"/>
    </location>
</feature>
<feature type="transmembrane region" description="Helical" evidence="1">
    <location>
        <begin position="196"/>
        <end position="217"/>
    </location>
</feature>
<evidence type="ECO:0000313" key="2">
    <source>
        <dbReference type="EMBL" id="MFD3263861.1"/>
    </source>
</evidence>
<proteinExistence type="predicted"/>
<keyword evidence="1" id="KW-1133">Transmembrane helix</keyword>
<sequence>MTRSEKVIVEGLLSAMALTAPAFLFHSAPRFPGSLPGSVLGIAAALLFVALLTYTLVKRQGRVKALVTGRVSLGQVLTFHVYAGAIGAVLGVLHSGHKLENPLGIGLMVSMLLVVASGFVGRYFLVELGQDLRDQQRQLSVLRDRYDSLALAAAGLKDELVVDPSGLRMDHLLGAISDLEFAIGARDTLKRSLNGWVVIHILAAIVMYTLLSLHIWSGVYYGLRWLP</sequence>
<protein>
    <recommendedName>
        <fullName evidence="4">Iron reductase</fullName>
    </recommendedName>
</protein>
<feature type="transmembrane region" description="Helical" evidence="1">
    <location>
        <begin position="7"/>
        <end position="25"/>
    </location>
</feature>
<organism evidence="2 3">
    <name type="scientific">Phenylobacterium ferrooxidans</name>
    <dbReference type="NCBI Taxonomy" id="2982689"/>
    <lineage>
        <taxon>Bacteria</taxon>
        <taxon>Pseudomonadati</taxon>
        <taxon>Pseudomonadota</taxon>
        <taxon>Alphaproteobacteria</taxon>
        <taxon>Caulobacterales</taxon>
        <taxon>Caulobacteraceae</taxon>
        <taxon>Phenylobacterium</taxon>
    </lineage>
</organism>
<evidence type="ECO:0000256" key="1">
    <source>
        <dbReference type="SAM" id="Phobius"/>
    </source>
</evidence>
<feature type="transmembrane region" description="Helical" evidence="1">
    <location>
        <begin position="103"/>
        <end position="125"/>
    </location>
</feature>
<accession>A0ABW6CP13</accession>
<name>A0ABW6CP13_9CAUL</name>
<dbReference type="RefSeq" id="WP_377369095.1">
    <property type="nucleotide sequence ID" value="NZ_JAOTJD010000011.1"/>
</dbReference>
<comment type="caution">
    <text evidence="2">The sequence shown here is derived from an EMBL/GenBank/DDBJ whole genome shotgun (WGS) entry which is preliminary data.</text>
</comment>
<gene>
    <name evidence="2" type="ORF">OCL97_07785</name>
</gene>
<evidence type="ECO:0000313" key="3">
    <source>
        <dbReference type="Proteomes" id="UP001598130"/>
    </source>
</evidence>
<feature type="transmembrane region" description="Helical" evidence="1">
    <location>
        <begin position="37"/>
        <end position="57"/>
    </location>
</feature>
<reference evidence="2 3" key="1">
    <citation type="submission" date="2022-09" db="EMBL/GenBank/DDBJ databases">
        <title>New species of Phenylobacterium.</title>
        <authorList>
            <person name="Mieszkin S."/>
        </authorList>
    </citation>
    <scope>NUCLEOTIDE SEQUENCE [LARGE SCALE GENOMIC DNA]</scope>
    <source>
        <strain evidence="2 3">HK31-G</strain>
    </source>
</reference>
<dbReference type="EMBL" id="JAOTJD010000011">
    <property type="protein sequence ID" value="MFD3263861.1"/>
    <property type="molecule type" value="Genomic_DNA"/>
</dbReference>